<feature type="chain" id="PRO_5020325762" evidence="1">
    <location>
        <begin position="17"/>
        <end position="102"/>
    </location>
</feature>
<protein>
    <submittedName>
        <fullName evidence="2">Uncharacterized protein</fullName>
    </submittedName>
</protein>
<name>A0A4P9YC11_ROZAC</name>
<evidence type="ECO:0000313" key="2">
    <source>
        <dbReference type="EMBL" id="RKP16524.1"/>
    </source>
</evidence>
<feature type="non-terminal residue" evidence="2">
    <location>
        <position position="102"/>
    </location>
</feature>
<proteinExistence type="predicted"/>
<reference evidence="3" key="1">
    <citation type="journal article" date="2018" name="Nat. Microbiol.">
        <title>Leveraging single-cell genomics to expand the fungal tree of life.</title>
        <authorList>
            <person name="Ahrendt S.R."/>
            <person name="Quandt C.A."/>
            <person name="Ciobanu D."/>
            <person name="Clum A."/>
            <person name="Salamov A."/>
            <person name="Andreopoulos B."/>
            <person name="Cheng J.F."/>
            <person name="Woyke T."/>
            <person name="Pelin A."/>
            <person name="Henrissat B."/>
            <person name="Reynolds N.K."/>
            <person name="Benny G.L."/>
            <person name="Smith M.E."/>
            <person name="James T.Y."/>
            <person name="Grigoriev I.V."/>
        </authorList>
    </citation>
    <scope>NUCLEOTIDE SEQUENCE [LARGE SCALE GENOMIC DNA]</scope>
    <source>
        <strain evidence="3">CSF55</strain>
    </source>
</reference>
<dbReference type="EMBL" id="ML006455">
    <property type="protein sequence ID" value="RKP16524.1"/>
    <property type="molecule type" value="Genomic_DNA"/>
</dbReference>
<accession>A0A4P9YC11</accession>
<gene>
    <name evidence="2" type="ORF">ROZALSC1DRAFT_25176</name>
</gene>
<sequence>MVKFLLLVLLSFECLCFTTDSDIKFTVKKNLEITMPTEVSVYGDKVTFQISVKNKDVKDFQFLYNGIKVNLSVKGTDAGEFNGQLFVNAKLEYIYKGVEKGQ</sequence>
<evidence type="ECO:0000313" key="3">
    <source>
        <dbReference type="Proteomes" id="UP000281549"/>
    </source>
</evidence>
<keyword evidence="1" id="KW-0732">Signal</keyword>
<dbReference type="AlphaFoldDB" id="A0A4P9YC11"/>
<dbReference type="Proteomes" id="UP000281549">
    <property type="component" value="Unassembled WGS sequence"/>
</dbReference>
<feature type="signal peptide" evidence="1">
    <location>
        <begin position="1"/>
        <end position="16"/>
    </location>
</feature>
<evidence type="ECO:0000256" key="1">
    <source>
        <dbReference type="SAM" id="SignalP"/>
    </source>
</evidence>
<organism evidence="2 3">
    <name type="scientific">Rozella allomycis (strain CSF55)</name>
    <dbReference type="NCBI Taxonomy" id="988480"/>
    <lineage>
        <taxon>Eukaryota</taxon>
        <taxon>Fungi</taxon>
        <taxon>Fungi incertae sedis</taxon>
        <taxon>Cryptomycota</taxon>
        <taxon>Cryptomycota incertae sedis</taxon>
        <taxon>Rozella</taxon>
    </lineage>
</organism>